<evidence type="ECO:0000256" key="5">
    <source>
        <dbReference type="ARBA" id="ARBA00022692"/>
    </source>
</evidence>
<dbReference type="InterPro" id="IPR002549">
    <property type="entry name" value="AI-2E-like"/>
</dbReference>
<name>A0A9D1GF40_9BACT</name>
<dbReference type="PANTHER" id="PTHR21716:SF53">
    <property type="entry name" value="PERMEASE PERM-RELATED"/>
    <property type="match status" value="1"/>
</dbReference>
<sequence>MKSVRQPFTFDRVIRILFTVVAIVAVFYLIGLLKNALLPFLVAWLLAYLINPFVEFIQYRCRVKIRIISIFLALLSVIGIIALFIWLIMPGIVEEATKMRTLIHDYLSHGASITPFIPESWHTYLQERIDFTKIAEAMNPQDWRELIEKTATHLWTVLTGSVNQIINIIGWLIVFLYLIFILLDYDKIIVGFKALIPNRYRAKTLEVFDDVKESMNRYFRGQACVAFLVGILFSIGFSIVGLPLAILLGLFIGLLNMVPYLQVVGFLPTLLLCLLKSVEPGQSFWWLVIGCIIVFVVVQIIQDMILVPRIMGHVMGLNPAIILLSLSIWGTLLGLIGMIIALPLTTLLQSYYERYILREDVKVCSPQKDIENENDIDM</sequence>
<feature type="transmembrane region" description="Helical" evidence="8">
    <location>
        <begin position="225"/>
        <end position="251"/>
    </location>
</feature>
<evidence type="ECO:0000313" key="10">
    <source>
        <dbReference type="Proteomes" id="UP000886722"/>
    </source>
</evidence>
<evidence type="ECO:0000256" key="7">
    <source>
        <dbReference type="ARBA" id="ARBA00023136"/>
    </source>
</evidence>
<organism evidence="9 10">
    <name type="scientific">Candidatus Caccoplasma intestinavium</name>
    <dbReference type="NCBI Taxonomy" id="2840716"/>
    <lineage>
        <taxon>Bacteria</taxon>
        <taxon>Pseudomonadati</taxon>
        <taxon>Bacteroidota</taxon>
        <taxon>Bacteroidia</taxon>
        <taxon>Bacteroidales</taxon>
        <taxon>Bacteroidaceae</taxon>
        <taxon>Bacteroidaceae incertae sedis</taxon>
        <taxon>Candidatus Caccoplasma</taxon>
    </lineage>
</organism>
<dbReference type="EMBL" id="DVKT01000025">
    <property type="protein sequence ID" value="HIT39089.1"/>
    <property type="molecule type" value="Genomic_DNA"/>
</dbReference>
<feature type="transmembrane region" description="Helical" evidence="8">
    <location>
        <begin position="284"/>
        <end position="301"/>
    </location>
</feature>
<protein>
    <submittedName>
        <fullName evidence="9">AI-2E family transporter</fullName>
    </submittedName>
</protein>
<keyword evidence="6 8" id="KW-1133">Transmembrane helix</keyword>
<gene>
    <name evidence="9" type="ORF">IAD06_03500</name>
</gene>
<feature type="transmembrane region" description="Helical" evidence="8">
    <location>
        <begin position="165"/>
        <end position="183"/>
    </location>
</feature>
<feature type="transmembrane region" description="Helical" evidence="8">
    <location>
        <begin position="66"/>
        <end position="89"/>
    </location>
</feature>
<comment type="subcellular location">
    <subcellularLocation>
        <location evidence="1">Cell membrane</location>
        <topology evidence="1">Multi-pass membrane protein</topology>
    </subcellularLocation>
</comment>
<dbReference type="Pfam" id="PF01594">
    <property type="entry name" value="AI-2E_transport"/>
    <property type="match status" value="1"/>
</dbReference>
<reference evidence="9" key="1">
    <citation type="submission" date="2020-10" db="EMBL/GenBank/DDBJ databases">
        <authorList>
            <person name="Gilroy R."/>
        </authorList>
    </citation>
    <scope>NUCLEOTIDE SEQUENCE</scope>
    <source>
        <strain evidence="9">21143</strain>
    </source>
</reference>
<dbReference type="AlphaFoldDB" id="A0A9D1GF40"/>
<feature type="transmembrane region" description="Helical" evidence="8">
    <location>
        <begin position="321"/>
        <end position="348"/>
    </location>
</feature>
<evidence type="ECO:0000313" key="9">
    <source>
        <dbReference type="EMBL" id="HIT39089.1"/>
    </source>
</evidence>
<dbReference type="GO" id="GO:0055085">
    <property type="term" value="P:transmembrane transport"/>
    <property type="evidence" value="ECO:0007669"/>
    <property type="project" value="TreeGrafter"/>
</dbReference>
<keyword evidence="4" id="KW-1003">Cell membrane</keyword>
<evidence type="ECO:0000256" key="6">
    <source>
        <dbReference type="ARBA" id="ARBA00022989"/>
    </source>
</evidence>
<keyword evidence="3" id="KW-0813">Transport</keyword>
<evidence type="ECO:0000256" key="8">
    <source>
        <dbReference type="SAM" id="Phobius"/>
    </source>
</evidence>
<comment type="similarity">
    <text evidence="2">Belongs to the autoinducer-2 exporter (AI-2E) (TC 2.A.86) family.</text>
</comment>
<accession>A0A9D1GF40</accession>
<comment type="caution">
    <text evidence="9">The sequence shown here is derived from an EMBL/GenBank/DDBJ whole genome shotgun (WGS) entry which is preliminary data.</text>
</comment>
<evidence type="ECO:0000256" key="1">
    <source>
        <dbReference type="ARBA" id="ARBA00004651"/>
    </source>
</evidence>
<feature type="transmembrane region" description="Helical" evidence="8">
    <location>
        <begin position="257"/>
        <end position="275"/>
    </location>
</feature>
<evidence type="ECO:0000256" key="4">
    <source>
        <dbReference type="ARBA" id="ARBA00022475"/>
    </source>
</evidence>
<feature type="transmembrane region" description="Helical" evidence="8">
    <location>
        <begin position="36"/>
        <end position="54"/>
    </location>
</feature>
<proteinExistence type="inferred from homology"/>
<dbReference type="Proteomes" id="UP000886722">
    <property type="component" value="Unassembled WGS sequence"/>
</dbReference>
<feature type="transmembrane region" description="Helical" evidence="8">
    <location>
        <begin position="12"/>
        <end position="30"/>
    </location>
</feature>
<evidence type="ECO:0000256" key="3">
    <source>
        <dbReference type="ARBA" id="ARBA00022448"/>
    </source>
</evidence>
<dbReference type="PANTHER" id="PTHR21716">
    <property type="entry name" value="TRANSMEMBRANE PROTEIN"/>
    <property type="match status" value="1"/>
</dbReference>
<keyword evidence="5 8" id="KW-0812">Transmembrane</keyword>
<dbReference type="GO" id="GO:0005886">
    <property type="term" value="C:plasma membrane"/>
    <property type="evidence" value="ECO:0007669"/>
    <property type="project" value="UniProtKB-SubCell"/>
</dbReference>
<evidence type="ECO:0000256" key="2">
    <source>
        <dbReference type="ARBA" id="ARBA00009773"/>
    </source>
</evidence>
<reference evidence="9" key="2">
    <citation type="journal article" date="2021" name="PeerJ">
        <title>Extensive microbial diversity within the chicken gut microbiome revealed by metagenomics and culture.</title>
        <authorList>
            <person name="Gilroy R."/>
            <person name="Ravi A."/>
            <person name="Getino M."/>
            <person name="Pursley I."/>
            <person name="Horton D.L."/>
            <person name="Alikhan N.F."/>
            <person name="Baker D."/>
            <person name="Gharbi K."/>
            <person name="Hall N."/>
            <person name="Watson M."/>
            <person name="Adriaenssens E.M."/>
            <person name="Foster-Nyarko E."/>
            <person name="Jarju S."/>
            <person name="Secka A."/>
            <person name="Antonio M."/>
            <person name="Oren A."/>
            <person name="Chaudhuri R.R."/>
            <person name="La Ragione R."/>
            <person name="Hildebrand F."/>
            <person name="Pallen M.J."/>
        </authorList>
    </citation>
    <scope>NUCLEOTIDE SEQUENCE</scope>
    <source>
        <strain evidence="9">21143</strain>
    </source>
</reference>
<keyword evidence="7 8" id="KW-0472">Membrane</keyword>